<comment type="caution">
    <text evidence="3">The sequence shown here is derived from an EMBL/GenBank/DDBJ whole genome shotgun (WGS) entry which is preliminary data.</text>
</comment>
<gene>
    <name evidence="3" type="ORF">A2840_01980</name>
</gene>
<evidence type="ECO:0000313" key="3">
    <source>
        <dbReference type="EMBL" id="OGY46994.1"/>
    </source>
</evidence>
<dbReference type="InterPro" id="IPR036291">
    <property type="entry name" value="NAD(P)-bd_dom_sf"/>
</dbReference>
<dbReference type="SUPFAM" id="SSF51735">
    <property type="entry name" value="NAD(P)-binding Rossmann-fold domains"/>
    <property type="match status" value="1"/>
</dbReference>
<dbReference type="CDD" id="cd05256">
    <property type="entry name" value="UDP_AE_SDR_e"/>
    <property type="match status" value="1"/>
</dbReference>
<dbReference type="AlphaFoldDB" id="A0A1G1Y478"/>
<reference evidence="3 4" key="1">
    <citation type="journal article" date="2016" name="Nat. Commun.">
        <title>Thousands of microbial genomes shed light on interconnected biogeochemical processes in an aquifer system.</title>
        <authorList>
            <person name="Anantharaman K."/>
            <person name="Brown C.T."/>
            <person name="Hug L.A."/>
            <person name="Sharon I."/>
            <person name="Castelle C.J."/>
            <person name="Probst A.J."/>
            <person name="Thomas B.C."/>
            <person name="Singh A."/>
            <person name="Wilkins M.J."/>
            <person name="Karaoz U."/>
            <person name="Brodie E.L."/>
            <person name="Williams K.H."/>
            <person name="Hubbard S.S."/>
            <person name="Banfield J.F."/>
        </authorList>
    </citation>
    <scope>NUCLEOTIDE SEQUENCE [LARGE SCALE GENOMIC DNA]</scope>
</reference>
<comment type="similarity">
    <text evidence="1">Belongs to the NAD(P)-dependent epimerase/dehydratase family.</text>
</comment>
<dbReference type="PANTHER" id="PTHR43000">
    <property type="entry name" value="DTDP-D-GLUCOSE 4,6-DEHYDRATASE-RELATED"/>
    <property type="match status" value="1"/>
</dbReference>
<dbReference type="Pfam" id="PF01370">
    <property type="entry name" value="Epimerase"/>
    <property type="match status" value="1"/>
</dbReference>
<dbReference type="Gene3D" id="3.40.50.720">
    <property type="entry name" value="NAD(P)-binding Rossmann-like Domain"/>
    <property type="match status" value="1"/>
</dbReference>
<protein>
    <recommendedName>
        <fullName evidence="2">NAD-dependent epimerase/dehydratase domain-containing protein</fullName>
    </recommendedName>
</protein>
<evidence type="ECO:0000259" key="2">
    <source>
        <dbReference type="Pfam" id="PF01370"/>
    </source>
</evidence>
<accession>A0A1G1Y478</accession>
<organism evidence="3 4">
    <name type="scientific">Candidatus Buchananbacteria bacterium RIFCSPHIGHO2_01_FULL_47_11b</name>
    <dbReference type="NCBI Taxonomy" id="1797537"/>
    <lineage>
        <taxon>Bacteria</taxon>
        <taxon>Candidatus Buchananiibacteriota</taxon>
    </lineage>
</organism>
<dbReference type="EMBL" id="MHIG01000018">
    <property type="protein sequence ID" value="OGY46994.1"/>
    <property type="molecule type" value="Genomic_DNA"/>
</dbReference>
<dbReference type="Proteomes" id="UP000178385">
    <property type="component" value="Unassembled WGS sequence"/>
</dbReference>
<sequence>MKALVTGGAGFIGSNLVDELIKQNYDVTIIDNLSTGNKNNLNPAARFIEADITNLEQIKPHFKGIDFVFHLAALPRVQESIENPIETHHTNVNGTLNVFLAAKEAEVRRVVYSASSSAYGNVETLPLTEDILPQPMSPYGLHKYIGEHYARLFALLYGIETVSLRYFNVYGPRMAFTGAYVLVLSVFLQQKKAGKKLTITGDGTQTRDFTYVGDVVRANILAATSDKVGSGEVMNIGAGDNRSINEVAEMLGGEVEHIAPRVEPHDTLADHSKATKLLGWEPQVKFADGLEKTVDWFNRL</sequence>
<proteinExistence type="inferred from homology"/>
<evidence type="ECO:0000313" key="4">
    <source>
        <dbReference type="Proteomes" id="UP000178385"/>
    </source>
</evidence>
<name>A0A1G1Y478_9BACT</name>
<dbReference type="InterPro" id="IPR001509">
    <property type="entry name" value="Epimerase_deHydtase"/>
</dbReference>
<feature type="domain" description="NAD-dependent epimerase/dehydratase" evidence="2">
    <location>
        <begin position="3"/>
        <end position="237"/>
    </location>
</feature>
<evidence type="ECO:0000256" key="1">
    <source>
        <dbReference type="ARBA" id="ARBA00007637"/>
    </source>
</evidence>
<dbReference type="Gene3D" id="3.90.25.10">
    <property type="entry name" value="UDP-galactose 4-epimerase, domain 1"/>
    <property type="match status" value="1"/>
</dbReference>